<dbReference type="EMBL" id="KV744816">
    <property type="protein sequence ID" value="OCK85614.1"/>
    <property type="molecule type" value="Genomic_DNA"/>
</dbReference>
<name>A0A8E2EKH8_9PEZI</name>
<organism evidence="1 2">
    <name type="scientific">Lepidopterella palustris CBS 459.81</name>
    <dbReference type="NCBI Taxonomy" id="1314670"/>
    <lineage>
        <taxon>Eukaryota</taxon>
        <taxon>Fungi</taxon>
        <taxon>Dikarya</taxon>
        <taxon>Ascomycota</taxon>
        <taxon>Pezizomycotina</taxon>
        <taxon>Dothideomycetes</taxon>
        <taxon>Pleosporomycetidae</taxon>
        <taxon>Mytilinidiales</taxon>
        <taxon>Argynnaceae</taxon>
        <taxon>Lepidopterella</taxon>
    </lineage>
</organism>
<accession>A0A8E2EKH8</accession>
<gene>
    <name evidence="1" type="ORF">K432DRAFT_388489</name>
</gene>
<dbReference type="AlphaFoldDB" id="A0A8E2EKH8"/>
<reference evidence="1 2" key="1">
    <citation type="journal article" date="2016" name="Nat. Commun.">
        <title>Ectomycorrhizal ecology is imprinted in the genome of the dominant symbiotic fungus Cenococcum geophilum.</title>
        <authorList>
            <consortium name="DOE Joint Genome Institute"/>
            <person name="Peter M."/>
            <person name="Kohler A."/>
            <person name="Ohm R.A."/>
            <person name="Kuo A."/>
            <person name="Krutzmann J."/>
            <person name="Morin E."/>
            <person name="Arend M."/>
            <person name="Barry K.W."/>
            <person name="Binder M."/>
            <person name="Choi C."/>
            <person name="Clum A."/>
            <person name="Copeland A."/>
            <person name="Grisel N."/>
            <person name="Haridas S."/>
            <person name="Kipfer T."/>
            <person name="LaButti K."/>
            <person name="Lindquist E."/>
            <person name="Lipzen A."/>
            <person name="Maire R."/>
            <person name="Meier B."/>
            <person name="Mihaltcheva S."/>
            <person name="Molinier V."/>
            <person name="Murat C."/>
            <person name="Poggeler S."/>
            <person name="Quandt C.A."/>
            <person name="Sperisen C."/>
            <person name="Tritt A."/>
            <person name="Tisserant E."/>
            <person name="Crous P.W."/>
            <person name="Henrissat B."/>
            <person name="Nehls U."/>
            <person name="Egli S."/>
            <person name="Spatafora J.W."/>
            <person name="Grigoriev I.V."/>
            <person name="Martin F.M."/>
        </authorList>
    </citation>
    <scope>NUCLEOTIDE SEQUENCE [LARGE SCALE GENOMIC DNA]</scope>
    <source>
        <strain evidence="1 2">CBS 459.81</strain>
    </source>
</reference>
<dbReference type="SUPFAM" id="SSF53187">
    <property type="entry name" value="Zn-dependent exopeptidases"/>
    <property type="match status" value="1"/>
</dbReference>
<protein>
    <submittedName>
        <fullName evidence="1">Uncharacterized protein</fullName>
    </submittedName>
</protein>
<dbReference type="OrthoDB" id="3626597at2759"/>
<sequence>MKKIRSTRRMEKFPPKHTLKKQTIAGIHIWGSSGTGIYQPWSASHGLYKGSEIRPIVDNYNFYISQFVNPAGFNYNQTHYRFRGLQGQMNYVAIRAGLAMSMDICSYARDVLFPCSHSDTDDIYNSHISCSHVDRNTGAHYRLTHVIMVPMGEVDSISYKEGIICSVLYPISGSSVDYIVNVAKA</sequence>
<dbReference type="Proteomes" id="UP000250266">
    <property type="component" value="Unassembled WGS sequence"/>
</dbReference>
<proteinExistence type="predicted"/>
<evidence type="ECO:0000313" key="2">
    <source>
        <dbReference type="Proteomes" id="UP000250266"/>
    </source>
</evidence>
<evidence type="ECO:0000313" key="1">
    <source>
        <dbReference type="EMBL" id="OCK85614.1"/>
    </source>
</evidence>
<keyword evidence="2" id="KW-1185">Reference proteome</keyword>